<gene>
    <name evidence="2" type="ORF">O181_071079</name>
</gene>
<reference evidence="2" key="1">
    <citation type="submission" date="2021-03" db="EMBL/GenBank/DDBJ databases">
        <title>Draft genome sequence of rust myrtle Austropuccinia psidii MF-1, a brazilian biotype.</title>
        <authorList>
            <person name="Quecine M.C."/>
            <person name="Pachon D.M.R."/>
            <person name="Bonatelli M.L."/>
            <person name="Correr F.H."/>
            <person name="Franceschini L.M."/>
            <person name="Leite T.F."/>
            <person name="Margarido G.R.A."/>
            <person name="Almeida C.A."/>
            <person name="Ferrarezi J.A."/>
            <person name="Labate C.A."/>
        </authorList>
    </citation>
    <scope>NUCLEOTIDE SEQUENCE</scope>
    <source>
        <strain evidence="2">MF-1</strain>
    </source>
</reference>
<evidence type="ECO:0000256" key="1">
    <source>
        <dbReference type="SAM" id="MobiDB-lite"/>
    </source>
</evidence>
<dbReference type="EMBL" id="AVOT02036780">
    <property type="protein sequence ID" value="MBW0531364.1"/>
    <property type="molecule type" value="Genomic_DNA"/>
</dbReference>
<evidence type="ECO:0000313" key="2">
    <source>
        <dbReference type="EMBL" id="MBW0531364.1"/>
    </source>
</evidence>
<proteinExistence type="predicted"/>
<accession>A0A9Q3F2J1</accession>
<keyword evidence="3" id="KW-1185">Reference proteome</keyword>
<evidence type="ECO:0000313" key="3">
    <source>
        <dbReference type="Proteomes" id="UP000765509"/>
    </source>
</evidence>
<feature type="region of interest" description="Disordered" evidence="1">
    <location>
        <begin position="51"/>
        <end position="81"/>
    </location>
</feature>
<feature type="compositionally biased region" description="Polar residues" evidence="1">
    <location>
        <begin position="68"/>
        <end position="78"/>
    </location>
</feature>
<comment type="caution">
    <text evidence="2">The sequence shown here is derived from an EMBL/GenBank/DDBJ whole genome shotgun (WGS) entry which is preliminary data.</text>
</comment>
<dbReference type="AlphaFoldDB" id="A0A9Q3F2J1"/>
<protein>
    <submittedName>
        <fullName evidence="2">Uncharacterized protein</fullName>
    </submittedName>
</protein>
<dbReference type="Proteomes" id="UP000765509">
    <property type="component" value="Unassembled WGS sequence"/>
</dbReference>
<feature type="region of interest" description="Disordered" evidence="1">
    <location>
        <begin position="175"/>
        <end position="209"/>
    </location>
</feature>
<sequence>MLTVKLDHYHIPEHGQLSTQLTSKSYQCTHNLSSISSFSFSSTVFSGSTRRTHFKHRQTPKADVGQAMSATSQHSQTPPRLPQELDINLLDMFKKNDPDSITPHVASSQYNESLSLTQGKAHDTIPDSHETEPFATCHNIIQPVEISAQDNTLFELSTHDSLVKKTSLIVNLHTKPTFPEAPSTQEPIKSPPSSEGKSQRKPHPHDLVSDVLIFTLSGKPNF</sequence>
<name>A0A9Q3F2J1_9BASI</name>
<organism evidence="2 3">
    <name type="scientific">Austropuccinia psidii MF-1</name>
    <dbReference type="NCBI Taxonomy" id="1389203"/>
    <lineage>
        <taxon>Eukaryota</taxon>
        <taxon>Fungi</taxon>
        <taxon>Dikarya</taxon>
        <taxon>Basidiomycota</taxon>
        <taxon>Pucciniomycotina</taxon>
        <taxon>Pucciniomycetes</taxon>
        <taxon>Pucciniales</taxon>
        <taxon>Sphaerophragmiaceae</taxon>
        <taxon>Austropuccinia</taxon>
    </lineage>
</organism>
<feature type="compositionally biased region" description="Polar residues" evidence="1">
    <location>
        <begin position="182"/>
        <end position="196"/>
    </location>
</feature>